<gene>
    <name evidence="4" type="ORF">MEDL_24493</name>
</gene>
<reference evidence="4" key="1">
    <citation type="submission" date="2021-03" db="EMBL/GenBank/DDBJ databases">
        <authorList>
            <person name="Bekaert M."/>
        </authorList>
    </citation>
    <scope>NUCLEOTIDE SEQUENCE</scope>
</reference>
<keyword evidence="5" id="KW-1185">Reference proteome</keyword>
<dbReference type="CDD" id="cd19757">
    <property type="entry name" value="Bbox1"/>
    <property type="match status" value="1"/>
</dbReference>
<name>A0A8S3RLW9_MYTED</name>
<dbReference type="GO" id="GO:0005654">
    <property type="term" value="C:nucleoplasm"/>
    <property type="evidence" value="ECO:0007669"/>
    <property type="project" value="TreeGrafter"/>
</dbReference>
<dbReference type="PANTHER" id="PTHR25462:SF296">
    <property type="entry name" value="MEIOTIC P26, ISOFORM F"/>
    <property type="match status" value="1"/>
</dbReference>
<dbReference type="Pfam" id="PF06739">
    <property type="entry name" value="SBBP"/>
    <property type="match status" value="1"/>
</dbReference>
<sequence length="597" mass="67993">MGYVGSNHKHHLMRTNNTDVKFFSRDLFRIMEKSSSTVRSVSCDVCQRRSISKPATKWCPHCEDGLCTDCHEHHGASRSTANHHVIQIEDYHHFPSYVASVKHRCDIHKLEHEFYCTSHALPCCVDCTKDVHSSCLELKPLHDVVKDVKSSNHLHEIERNLSDIVDNIVKLTKEREENVSKLEVQKTKHIQTITHMREIINDHLDKIEGTVLEDLSRKHDASKVLIENLIDKLNERKLKANAIQEEISLMKEAASNLQNFIGMRDLEKKVNEEGKTLVILQEDENFYNSDIHLSYSEILSSFTDKVSVFGDVLVQTSPRNLSLILGKRIQSQIVLPKVAGIEQIKMRLQQKIKLKNSKGFDISSCEILDHGKLLFLDWKHERLLACNIDGSESRVVADFTGNGPFDITCIADDKIAVSARTSKMIILTEFPTGKIIKKINVNGECFGIDHKDGKMLVRLVNSGIFLLIDVAGKIISRVRFPGDRLRYLTWYMDKIYCTVTGQNTVICMNMKGSEIWTYRNVQLREPFGIATDTNGFVYVAGRASNNVVLIAPDGRSSRVILSDRDGINKPQALYISKFRRQLLVCDKYDGSSYLFDF</sequence>
<dbReference type="InterPro" id="IPR000315">
    <property type="entry name" value="Znf_B-box"/>
</dbReference>
<dbReference type="EMBL" id="CAJPWZ010001230">
    <property type="protein sequence ID" value="CAG2210436.1"/>
    <property type="molecule type" value="Genomic_DNA"/>
</dbReference>
<dbReference type="GO" id="GO:0008270">
    <property type="term" value="F:zinc ion binding"/>
    <property type="evidence" value="ECO:0007669"/>
    <property type="project" value="UniProtKB-KW"/>
</dbReference>
<dbReference type="OrthoDB" id="6048448at2759"/>
<comment type="caution">
    <text evidence="4">The sequence shown here is derived from an EMBL/GenBank/DDBJ whole genome shotgun (WGS) entry which is preliminary data.</text>
</comment>
<evidence type="ECO:0000259" key="3">
    <source>
        <dbReference type="PROSITE" id="PS50119"/>
    </source>
</evidence>
<dbReference type="GO" id="GO:0061630">
    <property type="term" value="F:ubiquitin protein ligase activity"/>
    <property type="evidence" value="ECO:0007669"/>
    <property type="project" value="TreeGrafter"/>
</dbReference>
<dbReference type="PROSITE" id="PS50119">
    <property type="entry name" value="ZF_BBOX"/>
    <property type="match status" value="1"/>
</dbReference>
<keyword evidence="1" id="KW-0479">Metal-binding</keyword>
<keyword evidence="1" id="KW-0862">Zinc</keyword>
<dbReference type="InterPro" id="IPR047153">
    <property type="entry name" value="TRIM45/56/19-like"/>
</dbReference>
<proteinExistence type="predicted"/>
<evidence type="ECO:0000313" key="5">
    <source>
        <dbReference type="Proteomes" id="UP000683360"/>
    </source>
</evidence>
<organism evidence="4 5">
    <name type="scientific">Mytilus edulis</name>
    <name type="common">Blue mussel</name>
    <dbReference type="NCBI Taxonomy" id="6550"/>
    <lineage>
        <taxon>Eukaryota</taxon>
        <taxon>Metazoa</taxon>
        <taxon>Spiralia</taxon>
        <taxon>Lophotrochozoa</taxon>
        <taxon>Mollusca</taxon>
        <taxon>Bivalvia</taxon>
        <taxon>Autobranchia</taxon>
        <taxon>Pteriomorphia</taxon>
        <taxon>Mytilida</taxon>
        <taxon>Mytiloidea</taxon>
        <taxon>Mytilidae</taxon>
        <taxon>Mytilinae</taxon>
        <taxon>Mytilus</taxon>
    </lineage>
</organism>
<keyword evidence="1" id="KW-0863">Zinc-finger</keyword>
<accession>A0A8S3RLW9</accession>
<protein>
    <recommendedName>
        <fullName evidence="3">B box-type domain-containing protein</fullName>
    </recommendedName>
</protein>
<dbReference type="InterPro" id="IPR011042">
    <property type="entry name" value="6-blade_b-propeller_TolB-like"/>
</dbReference>
<dbReference type="Gene3D" id="2.120.10.30">
    <property type="entry name" value="TolB, C-terminal domain"/>
    <property type="match status" value="1"/>
</dbReference>
<evidence type="ECO:0000256" key="2">
    <source>
        <dbReference type="SAM" id="Coils"/>
    </source>
</evidence>
<dbReference type="PANTHER" id="PTHR25462">
    <property type="entry name" value="BONUS, ISOFORM C-RELATED"/>
    <property type="match status" value="1"/>
</dbReference>
<dbReference type="Proteomes" id="UP000683360">
    <property type="component" value="Unassembled WGS sequence"/>
</dbReference>
<dbReference type="Gene3D" id="3.30.160.60">
    <property type="entry name" value="Classic Zinc Finger"/>
    <property type="match status" value="1"/>
</dbReference>
<dbReference type="InterPro" id="IPR010620">
    <property type="entry name" value="SBBP_repeat"/>
</dbReference>
<evidence type="ECO:0000313" key="4">
    <source>
        <dbReference type="EMBL" id="CAG2210436.1"/>
    </source>
</evidence>
<dbReference type="AlphaFoldDB" id="A0A8S3RLW9"/>
<evidence type="ECO:0000256" key="1">
    <source>
        <dbReference type="PROSITE-ProRule" id="PRU00024"/>
    </source>
</evidence>
<dbReference type="SUPFAM" id="SSF101898">
    <property type="entry name" value="NHL repeat"/>
    <property type="match status" value="1"/>
</dbReference>
<feature type="coiled-coil region" evidence="2">
    <location>
        <begin position="212"/>
        <end position="283"/>
    </location>
</feature>
<keyword evidence="2" id="KW-0175">Coiled coil</keyword>
<feature type="domain" description="B box-type" evidence="3">
    <location>
        <begin position="38"/>
        <end position="88"/>
    </location>
</feature>